<dbReference type="GO" id="GO:0016020">
    <property type="term" value="C:membrane"/>
    <property type="evidence" value="ECO:0007669"/>
    <property type="project" value="UniProtKB-SubCell"/>
</dbReference>
<evidence type="ECO:0000313" key="9">
    <source>
        <dbReference type="Proteomes" id="UP001152484"/>
    </source>
</evidence>
<accession>A0A9P0YTN6</accession>
<dbReference type="AlphaFoldDB" id="A0A9P0YTN6"/>
<dbReference type="GO" id="GO:0005783">
    <property type="term" value="C:endoplasmic reticulum"/>
    <property type="evidence" value="ECO:0007669"/>
    <property type="project" value="TreeGrafter"/>
</dbReference>
<feature type="transmembrane region" description="Helical" evidence="6">
    <location>
        <begin position="65"/>
        <end position="85"/>
    </location>
</feature>
<comment type="caution">
    <text evidence="8">The sequence shown here is derived from an EMBL/GenBank/DDBJ whole genome shotgun (WGS) entry which is preliminary data.</text>
</comment>
<dbReference type="SMART" id="SM00724">
    <property type="entry name" value="TLC"/>
    <property type="match status" value="1"/>
</dbReference>
<dbReference type="OrthoDB" id="10266980at2759"/>
<evidence type="ECO:0000256" key="3">
    <source>
        <dbReference type="ARBA" id="ARBA00022989"/>
    </source>
</evidence>
<comment type="subcellular location">
    <subcellularLocation>
        <location evidence="1">Membrane</location>
        <topology evidence="1">Multi-pass membrane protein</topology>
    </subcellularLocation>
</comment>
<evidence type="ECO:0000256" key="5">
    <source>
        <dbReference type="PROSITE-ProRule" id="PRU00205"/>
    </source>
</evidence>
<feature type="transmembrane region" description="Helical" evidence="6">
    <location>
        <begin position="20"/>
        <end position="44"/>
    </location>
</feature>
<dbReference type="Pfam" id="PF03798">
    <property type="entry name" value="TRAM_LAG1_CLN8"/>
    <property type="match status" value="1"/>
</dbReference>
<feature type="domain" description="TLC" evidence="7">
    <location>
        <begin position="53"/>
        <end position="257"/>
    </location>
</feature>
<evidence type="ECO:0000256" key="2">
    <source>
        <dbReference type="ARBA" id="ARBA00022692"/>
    </source>
</evidence>
<keyword evidence="9" id="KW-1185">Reference proteome</keyword>
<feature type="transmembrane region" description="Helical" evidence="6">
    <location>
        <begin position="222"/>
        <end position="245"/>
    </location>
</feature>
<dbReference type="EMBL" id="CAMAPE010000009">
    <property type="protein sequence ID" value="CAH9074619.1"/>
    <property type="molecule type" value="Genomic_DNA"/>
</dbReference>
<dbReference type="InterPro" id="IPR006634">
    <property type="entry name" value="TLC-dom"/>
</dbReference>
<gene>
    <name evidence="8" type="ORF">CEURO_LOCUS5243</name>
</gene>
<reference evidence="8" key="1">
    <citation type="submission" date="2022-07" db="EMBL/GenBank/DDBJ databases">
        <authorList>
            <person name="Macas J."/>
            <person name="Novak P."/>
            <person name="Neumann P."/>
        </authorList>
    </citation>
    <scope>NUCLEOTIDE SEQUENCE</scope>
</reference>
<dbReference type="GO" id="GO:0055088">
    <property type="term" value="P:lipid homeostasis"/>
    <property type="evidence" value="ECO:0007669"/>
    <property type="project" value="TreeGrafter"/>
</dbReference>
<evidence type="ECO:0000256" key="6">
    <source>
        <dbReference type="SAM" id="Phobius"/>
    </source>
</evidence>
<name>A0A9P0YTN6_CUSEU</name>
<protein>
    <recommendedName>
        <fullName evidence="7">TLC domain-containing protein</fullName>
    </recommendedName>
</protein>
<evidence type="ECO:0000256" key="1">
    <source>
        <dbReference type="ARBA" id="ARBA00004141"/>
    </source>
</evidence>
<organism evidence="8 9">
    <name type="scientific">Cuscuta europaea</name>
    <name type="common">European dodder</name>
    <dbReference type="NCBI Taxonomy" id="41803"/>
    <lineage>
        <taxon>Eukaryota</taxon>
        <taxon>Viridiplantae</taxon>
        <taxon>Streptophyta</taxon>
        <taxon>Embryophyta</taxon>
        <taxon>Tracheophyta</taxon>
        <taxon>Spermatophyta</taxon>
        <taxon>Magnoliopsida</taxon>
        <taxon>eudicotyledons</taxon>
        <taxon>Gunneridae</taxon>
        <taxon>Pentapetalae</taxon>
        <taxon>asterids</taxon>
        <taxon>lamiids</taxon>
        <taxon>Solanales</taxon>
        <taxon>Convolvulaceae</taxon>
        <taxon>Cuscuteae</taxon>
        <taxon>Cuscuta</taxon>
        <taxon>Cuscuta subgen. Cuscuta</taxon>
    </lineage>
</organism>
<keyword evidence="4 5" id="KW-0472">Membrane</keyword>
<dbReference type="PROSITE" id="PS50922">
    <property type="entry name" value="TLC"/>
    <property type="match status" value="1"/>
</dbReference>
<proteinExistence type="predicted"/>
<keyword evidence="2 5" id="KW-0812">Transmembrane</keyword>
<evidence type="ECO:0000256" key="4">
    <source>
        <dbReference type="ARBA" id="ARBA00023136"/>
    </source>
</evidence>
<keyword evidence="3 6" id="KW-1133">Transmembrane helix</keyword>
<evidence type="ECO:0000313" key="8">
    <source>
        <dbReference type="EMBL" id="CAH9074619.1"/>
    </source>
</evidence>
<sequence>MALASLSNIADPGKELQLMFSVSAGFIMCKIVYDLTGVVSPFLYKGFMKLDDKTRVEWKNRGFSTFHALVVAVASLYLLVGSNLFYDSSQEELVINRTSSFSNTILGISTGYFLVDLAMICYYFPALGGFEYIFHHGLSLLSILQSLLSGQGLIYILMVLFSEVTTPFVNLRWYLDAAGQKSSKLYLLNGVALFFGWLVARIILFIYFFYHMFTHFDQVKKVFLIGFYTLLLVPPVLTAMNVFWFTKIAKGMVKTLAKAQHNR</sequence>
<feature type="transmembrane region" description="Helical" evidence="6">
    <location>
        <begin position="187"/>
        <end position="210"/>
    </location>
</feature>
<feature type="transmembrane region" description="Helical" evidence="6">
    <location>
        <begin position="105"/>
        <end position="125"/>
    </location>
</feature>
<dbReference type="PANTHER" id="PTHR13439:SF0">
    <property type="entry name" value="TOPOISOMERASE I DAMAGE AFFECTED PROTEIN 4"/>
    <property type="match status" value="1"/>
</dbReference>
<dbReference type="Proteomes" id="UP001152484">
    <property type="component" value="Unassembled WGS sequence"/>
</dbReference>
<dbReference type="InterPro" id="IPR050846">
    <property type="entry name" value="TLCD"/>
</dbReference>
<dbReference type="PANTHER" id="PTHR13439">
    <property type="entry name" value="CT120 PROTEIN"/>
    <property type="match status" value="1"/>
</dbReference>
<evidence type="ECO:0000259" key="7">
    <source>
        <dbReference type="PROSITE" id="PS50922"/>
    </source>
</evidence>